<gene>
    <name evidence="2" type="ORF">PCOR1329_LOCUS23257</name>
</gene>
<accession>A0ABN9RSD5</accession>
<feature type="non-terminal residue" evidence="2">
    <location>
        <position position="138"/>
    </location>
</feature>
<feature type="region of interest" description="Disordered" evidence="1">
    <location>
        <begin position="1"/>
        <end position="52"/>
    </location>
</feature>
<feature type="non-terminal residue" evidence="2">
    <location>
        <position position="1"/>
    </location>
</feature>
<organism evidence="2 3">
    <name type="scientific">Prorocentrum cordatum</name>
    <dbReference type="NCBI Taxonomy" id="2364126"/>
    <lineage>
        <taxon>Eukaryota</taxon>
        <taxon>Sar</taxon>
        <taxon>Alveolata</taxon>
        <taxon>Dinophyceae</taxon>
        <taxon>Prorocentrales</taxon>
        <taxon>Prorocentraceae</taxon>
        <taxon>Prorocentrum</taxon>
    </lineage>
</organism>
<protein>
    <submittedName>
        <fullName evidence="2">Uncharacterized protein</fullName>
    </submittedName>
</protein>
<evidence type="ECO:0000313" key="2">
    <source>
        <dbReference type="EMBL" id="CAK0822177.1"/>
    </source>
</evidence>
<evidence type="ECO:0000256" key="1">
    <source>
        <dbReference type="SAM" id="MobiDB-lite"/>
    </source>
</evidence>
<dbReference type="EMBL" id="CAUYUJ010007854">
    <property type="protein sequence ID" value="CAK0822177.1"/>
    <property type="molecule type" value="Genomic_DNA"/>
</dbReference>
<name>A0ABN9RSD5_9DINO</name>
<keyword evidence="3" id="KW-1185">Reference proteome</keyword>
<dbReference type="Proteomes" id="UP001189429">
    <property type="component" value="Unassembled WGS sequence"/>
</dbReference>
<proteinExistence type="predicted"/>
<comment type="caution">
    <text evidence="2">The sequence shown here is derived from an EMBL/GenBank/DDBJ whole genome shotgun (WGS) entry which is preliminary data.</text>
</comment>
<evidence type="ECO:0000313" key="3">
    <source>
        <dbReference type="Proteomes" id="UP001189429"/>
    </source>
</evidence>
<sequence>RRGSLDDDEMLRVLLGGPAPGPASSGAAAGPRPPAEGAACAAPPAQGGEPRSVIDDYVDELLGAPRGHSRPVAGLEAVLGRPPPDIVYADGRMAPAPAAARLSARRPQPARASAEAAAAAPAPRGAYLAGVIGGWASI</sequence>
<feature type="compositionally biased region" description="Low complexity" evidence="1">
    <location>
        <begin position="22"/>
        <end position="50"/>
    </location>
</feature>
<reference evidence="2" key="1">
    <citation type="submission" date="2023-10" db="EMBL/GenBank/DDBJ databases">
        <authorList>
            <person name="Chen Y."/>
            <person name="Shah S."/>
            <person name="Dougan E. K."/>
            <person name="Thang M."/>
            <person name="Chan C."/>
        </authorList>
    </citation>
    <scope>NUCLEOTIDE SEQUENCE [LARGE SCALE GENOMIC DNA]</scope>
</reference>